<evidence type="ECO:0000313" key="8">
    <source>
        <dbReference type="EMBL" id="OBR05425.1"/>
    </source>
</evidence>
<evidence type="ECO:0000256" key="1">
    <source>
        <dbReference type="ARBA" id="ARBA00004123"/>
    </source>
</evidence>
<dbReference type="VEuPathDB" id="FungiDB:CH63R_12128"/>
<comment type="caution">
    <text evidence="8">The sequence shown here is derived from an EMBL/GenBank/DDBJ whole genome shotgun (WGS) entry which is preliminary data.</text>
</comment>
<dbReference type="InterPro" id="IPR001138">
    <property type="entry name" value="Zn2Cys6_DnaBD"/>
</dbReference>
<organism evidence="8 9">
    <name type="scientific">Colletotrichum higginsianum (strain IMI 349063)</name>
    <name type="common">Crucifer anthracnose fungus</name>
    <dbReference type="NCBI Taxonomy" id="759273"/>
    <lineage>
        <taxon>Eukaryota</taxon>
        <taxon>Fungi</taxon>
        <taxon>Dikarya</taxon>
        <taxon>Ascomycota</taxon>
        <taxon>Pezizomycotina</taxon>
        <taxon>Sordariomycetes</taxon>
        <taxon>Hypocreomycetidae</taxon>
        <taxon>Glomerellales</taxon>
        <taxon>Glomerellaceae</taxon>
        <taxon>Colletotrichum</taxon>
        <taxon>Colletotrichum destructivum species complex</taxon>
    </lineage>
</organism>
<keyword evidence="9" id="KW-1185">Reference proteome</keyword>
<dbReference type="GO" id="GO:0003677">
    <property type="term" value="F:DNA binding"/>
    <property type="evidence" value="ECO:0007669"/>
    <property type="project" value="UniProtKB-KW"/>
</dbReference>
<dbReference type="Pfam" id="PF04082">
    <property type="entry name" value="Fungal_trans"/>
    <property type="match status" value="1"/>
</dbReference>
<dbReference type="KEGG" id="chig:CH63R_12128"/>
<sequence length="630" mass="68889">MKVNKSCDQCRLRKVRCIVPAALLAVDPPGANPVHAGAAGELHIDRILRCGPQEVFYCDDFTVVKASDTKVPSSSVSFFSDDRVMSLAGRLGTEALRELVDGLDDLFKRRLCRRESSPWETINFQKPFAPERVEPWKARAFFDAFFEYVHPVYPFLDREDFEVRALGPYLDEALSFDPAFSALYHGVLALGSQFVDGGSFVPGPGRAWRLFRVSLGSLSDVLAPPVSLMNLQALTAMSIFAMSACCLQLDQTLLSEAARMAQTLRYHKSSNSDAIHLKTFWTVYFLEKTASFSECTSSLLADEDIGCAVPLAPESVFGEYNWLLSAIRLGRISSLAYSSLFSVSASMQPCESALVAISRVRLLLEDWRRSVPAAFRPGEGAQPQPGARPSAKMVMLQTQYSYYNVVIAVDRLALHLGQGAADDRERTKHNLMLTARSIAELTKVIDVEPYVPVFVSGIMPLSALFILFDFVIHNPAHRGTVENLALLEVVAGHFCSIDSASKGALPGSIISDFAGIARRYVARVAEGNSQAGTTNPGHDDADLDGVIEGTGGRCRLNIAAQNEGWKRSVRDTDSTGSSTNMISETPSTLDHLSYPTLGNTQESGQARMGELKTLFGWVFPDWGSEAEQAA</sequence>
<keyword evidence="4" id="KW-0804">Transcription</keyword>
<feature type="compositionally biased region" description="Polar residues" evidence="6">
    <location>
        <begin position="574"/>
        <end position="590"/>
    </location>
</feature>
<feature type="region of interest" description="Disordered" evidence="6">
    <location>
        <begin position="565"/>
        <end position="590"/>
    </location>
</feature>
<accession>A0A1B7Y085</accession>
<keyword evidence="5" id="KW-0539">Nucleus</keyword>
<dbReference type="Proteomes" id="UP000092177">
    <property type="component" value="Chromosome 8"/>
</dbReference>
<dbReference type="RefSeq" id="XP_018153943.1">
    <property type="nucleotide sequence ID" value="XM_018307102.1"/>
</dbReference>
<dbReference type="GO" id="GO:0006351">
    <property type="term" value="P:DNA-templated transcription"/>
    <property type="evidence" value="ECO:0007669"/>
    <property type="project" value="InterPro"/>
</dbReference>
<evidence type="ECO:0000256" key="5">
    <source>
        <dbReference type="ARBA" id="ARBA00023242"/>
    </source>
</evidence>
<name>A0A1B7Y085_COLHI</name>
<feature type="domain" description="Xylanolytic transcriptional activator regulatory" evidence="7">
    <location>
        <begin position="250"/>
        <end position="316"/>
    </location>
</feature>
<dbReference type="OrthoDB" id="39175at2759"/>
<dbReference type="CDD" id="cd12148">
    <property type="entry name" value="fungal_TF_MHR"/>
    <property type="match status" value="1"/>
</dbReference>
<evidence type="ECO:0000259" key="7">
    <source>
        <dbReference type="SMART" id="SM00906"/>
    </source>
</evidence>
<dbReference type="GeneID" id="28871209"/>
<keyword evidence="3" id="KW-0238">DNA-binding</keyword>
<proteinExistence type="predicted"/>
<dbReference type="AlphaFoldDB" id="A0A1B7Y085"/>
<reference evidence="9" key="1">
    <citation type="journal article" date="2017" name="BMC Genomics">
        <title>Gapless genome assembly of Colletotrichum higginsianum reveals chromosome structure and association of transposable elements with secondary metabolite gene clusters.</title>
        <authorList>
            <person name="Dallery J.-F."/>
            <person name="Lapalu N."/>
            <person name="Zampounis A."/>
            <person name="Pigne S."/>
            <person name="Luyten I."/>
            <person name="Amselem J."/>
            <person name="Wittenberg A.H.J."/>
            <person name="Zhou S."/>
            <person name="de Queiroz M.V."/>
            <person name="Robin G.P."/>
            <person name="Auger A."/>
            <person name="Hainaut M."/>
            <person name="Henrissat B."/>
            <person name="Kim K.-T."/>
            <person name="Lee Y.-H."/>
            <person name="Lespinet O."/>
            <person name="Schwartz D.C."/>
            <person name="Thon M.R."/>
            <person name="O'Connell R.J."/>
        </authorList>
    </citation>
    <scope>NUCLEOTIDE SEQUENCE [LARGE SCALE GENOMIC DNA]</scope>
    <source>
        <strain evidence="9">IMI 349063</strain>
    </source>
</reference>
<dbReference type="CDD" id="cd00067">
    <property type="entry name" value="GAL4"/>
    <property type="match status" value="1"/>
</dbReference>
<gene>
    <name evidence="8" type="ORF">CH63R_12128</name>
</gene>
<dbReference type="PANTHER" id="PTHR46910:SF37">
    <property type="entry name" value="ZN(II)2CYS6 TRANSCRIPTION FACTOR (EUROFUNG)"/>
    <property type="match status" value="1"/>
</dbReference>
<evidence type="ECO:0000256" key="3">
    <source>
        <dbReference type="ARBA" id="ARBA00023125"/>
    </source>
</evidence>
<comment type="subcellular location">
    <subcellularLocation>
        <location evidence="1">Nucleus</location>
    </subcellularLocation>
</comment>
<evidence type="ECO:0000256" key="2">
    <source>
        <dbReference type="ARBA" id="ARBA00023015"/>
    </source>
</evidence>
<keyword evidence="2" id="KW-0805">Transcription regulation</keyword>
<evidence type="ECO:0000256" key="4">
    <source>
        <dbReference type="ARBA" id="ARBA00023163"/>
    </source>
</evidence>
<dbReference type="InterPro" id="IPR007219">
    <property type="entry name" value="XnlR_reg_dom"/>
</dbReference>
<dbReference type="EMBL" id="LTAN01000008">
    <property type="protein sequence ID" value="OBR05425.1"/>
    <property type="molecule type" value="Genomic_DNA"/>
</dbReference>
<evidence type="ECO:0000256" key="6">
    <source>
        <dbReference type="SAM" id="MobiDB-lite"/>
    </source>
</evidence>
<dbReference type="GO" id="GO:0000981">
    <property type="term" value="F:DNA-binding transcription factor activity, RNA polymerase II-specific"/>
    <property type="evidence" value="ECO:0007669"/>
    <property type="project" value="InterPro"/>
</dbReference>
<dbReference type="InterPro" id="IPR050987">
    <property type="entry name" value="AtrR-like"/>
</dbReference>
<protein>
    <submittedName>
        <fullName evidence="8">Fungal specific transcription factor</fullName>
    </submittedName>
</protein>
<dbReference type="PANTHER" id="PTHR46910">
    <property type="entry name" value="TRANSCRIPTION FACTOR PDR1"/>
    <property type="match status" value="1"/>
</dbReference>
<dbReference type="GO" id="GO:0005634">
    <property type="term" value="C:nucleus"/>
    <property type="evidence" value="ECO:0007669"/>
    <property type="project" value="UniProtKB-SubCell"/>
</dbReference>
<dbReference type="GO" id="GO:0008270">
    <property type="term" value="F:zinc ion binding"/>
    <property type="evidence" value="ECO:0007669"/>
    <property type="project" value="InterPro"/>
</dbReference>
<dbReference type="SMART" id="SM00906">
    <property type="entry name" value="Fungal_trans"/>
    <property type="match status" value="1"/>
</dbReference>
<evidence type="ECO:0000313" key="9">
    <source>
        <dbReference type="Proteomes" id="UP000092177"/>
    </source>
</evidence>